<evidence type="ECO:0000313" key="1">
    <source>
        <dbReference type="EMBL" id="QIX88878.1"/>
    </source>
</evidence>
<reference evidence="1 2" key="1">
    <citation type="submission" date="2019-11" db="EMBL/GenBank/DDBJ databases">
        <title>FDA dAtabase for Regulatory Grade micrObial Sequences (FDA-ARGOS): Supporting development and validation of Infectious Disease Dx tests.</title>
        <authorList>
            <person name="Damon A."/>
            <person name="Tallon L."/>
            <person name="Sadzewicz L."/>
            <person name="Vavikolanu K."/>
            <person name="Mehta A."/>
            <person name="Aluvathingal J."/>
            <person name="Nadendla S."/>
            <person name="Myers T."/>
            <person name="Yan Y."/>
            <person name="Sichtig H."/>
        </authorList>
    </citation>
    <scope>NUCLEOTIDE SEQUENCE [LARGE SCALE GENOMIC DNA]</scope>
    <source>
        <strain evidence="1 2">FDAARGOS_740</strain>
    </source>
</reference>
<dbReference type="EMBL" id="CP050965">
    <property type="protein sequence ID" value="QIX88878.1"/>
    <property type="molecule type" value="Genomic_DNA"/>
</dbReference>
<dbReference type="Proteomes" id="UP000501205">
    <property type="component" value="Chromosome"/>
</dbReference>
<evidence type="ECO:0000313" key="2">
    <source>
        <dbReference type="Proteomes" id="UP000501205"/>
    </source>
</evidence>
<proteinExistence type="predicted"/>
<accession>A0ABX6KJS7</accession>
<sequence>MEIIRMDKSEIIKSIEEIGQRLASLHVSLQILATHCTTIQTLSTDEFKTLKITEEELLKYWDKVRNGKNLHLLTEDFAIHSSNELGYLIYDALEEVKEALQKIK</sequence>
<organism evidence="1 2">
    <name type="scientific">Gemella haemolysans</name>
    <dbReference type="NCBI Taxonomy" id="1379"/>
    <lineage>
        <taxon>Bacteria</taxon>
        <taxon>Bacillati</taxon>
        <taxon>Bacillota</taxon>
        <taxon>Bacilli</taxon>
        <taxon>Bacillales</taxon>
        <taxon>Gemellaceae</taxon>
        <taxon>Gemella</taxon>
    </lineage>
</organism>
<protein>
    <recommendedName>
        <fullName evidence="3">DUF4298 domain-containing protein</fullName>
    </recommendedName>
</protein>
<gene>
    <name evidence="1" type="ORF">FOC48_08965</name>
</gene>
<keyword evidence="2" id="KW-1185">Reference proteome</keyword>
<name>A0ABX6KJS7_9BACL</name>
<evidence type="ECO:0008006" key="3">
    <source>
        <dbReference type="Google" id="ProtNLM"/>
    </source>
</evidence>